<dbReference type="AlphaFoldDB" id="A0A975XVX5"/>
<keyword evidence="3" id="KW-1185">Reference proteome</keyword>
<evidence type="ECO:0000313" key="2">
    <source>
        <dbReference type="EMBL" id="QWT50284.1"/>
    </source>
</evidence>
<sequence length="141" mass="14941">MPLCPPALVFHLRRTLPVALLCGAALPLWAADAPAGLQLVCGGIGQDESAQMLAATPKHALTLLFVARDGHYLSGVATKVDDPLGDKEAANGDCGPLAQVDVAKAGRYRVKASFDGQQWEQWLKLAPKAGAKRVIRFKADD</sequence>
<dbReference type="EMBL" id="CP064782">
    <property type="protein sequence ID" value="QWT50284.1"/>
    <property type="molecule type" value="Genomic_DNA"/>
</dbReference>
<evidence type="ECO:0000256" key="1">
    <source>
        <dbReference type="SAM" id="SignalP"/>
    </source>
</evidence>
<proteinExistence type="predicted"/>
<feature type="chain" id="PRO_5037930375" description="Lipoprotein" evidence="1">
    <location>
        <begin position="31"/>
        <end position="141"/>
    </location>
</feature>
<name>A0A975XVX5_9RHOO</name>
<evidence type="ECO:0000313" key="3">
    <source>
        <dbReference type="Proteomes" id="UP000683428"/>
    </source>
</evidence>
<organism evidence="2 3">
    <name type="scientific">Azospira inquinata</name>
    <dbReference type="NCBI Taxonomy" id="2785627"/>
    <lineage>
        <taxon>Bacteria</taxon>
        <taxon>Pseudomonadati</taxon>
        <taxon>Pseudomonadota</taxon>
        <taxon>Betaproteobacteria</taxon>
        <taxon>Rhodocyclales</taxon>
        <taxon>Rhodocyclaceae</taxon>
        <taxon>Azospira</taxon>
    </lineage>
</organism>
<feature type="signal peptide" evidence="1">
    <location>
        <begin position="1"/>
        <end position="30"/>
    </location>
</feature>
<evidence type="ECO:0008006" key="4">
    <source>
        <dbReference type="Google" id="ProtNLM"/>
    </source>
</evidence>
<dbReference type="Proteomes" id="UP000683428">
    <property type="component" value="Chromosome"/>
</dbReference>
<gene>
    <name evidence="2" type="ORF">Azoinq_06770</name>
</gene>
<dbReference type="RefSeq" id="WP_216130677.1">
    <property type="nucleotide sequence ID" value="NZ_CP064782.1"/>
</dbReference>
<keyword evidence="1" id="KW-0732">Signal</keyword>
<reference evidence="2" key="1">
    <citation type="submission" date="2020-11" db="EMBL/GenBank/DDBJ databases">
        <title>Azospira inquinata sp. nov.</title>
        <authorList>
            <person name="Moe W.M."/>
            <person name="Mikes M.C."/>
        </authorList>
    </citation>
    <scope>NUCLEOTIDE SEQUENCE</scope>
    <source>
        <strain evidence="2">Azo-3</strain>
    </source>
</reference>
<dbReference type="KEGG" id="aiq:Azoinq_06770"/>
<accession>A0A975XVX5</accession>
<protein>
    <recommendedName>
        <fullName evidence="4">Lipoprotein</fullName>
    </recommendedName>
</protein>